<keyword evidence="2" id="KW-1133">Transmembrane helix</keyword>
<feature type="transmembrane region" description="Helical" evidence="2">
    <location>
        <begin position="119"/>
        <end position="136"/>
    </location>
</feature>
<feature type="compositionally biased region" description="Pro residues" evidence="1">
    <location>
        <begin position="66"/>
        <end position="75"/>
    </location>
</feature>
<name>A0A9W6G5M0_9ACTN</name>
<protein>
    <submittedName>
        <fullName evidence="3">Uncharacterized protein</fullName>
    </submittedName>
</protein>
<comment type="caution">
    <text evidence="3">The sequence shown here is derived from an EMBL/GenBank/DDBJ whole genome shotgun (WGS) entry which is preliminary data.</text>
</comment>
<sequence length="209" mass="22490">MSAFDDYIAQLRRLDDARRTADEAAARTATATESLGQRTSRLAEQAAAQRAVVDDLARAARIAPPRRAPNPPPLHGDPTADLDAAETDLRTAGAELEEARYLAHRAPLLPRWRADERNGLVYGLFALVCVLVQLLVLRNLRAEDTLGVGLLAAVLIGAPIGAFGLGWLTIGVAARPKIGDEEKRLERNYRLGLVVCGSTLVVACLGFFS</sequence>
<keyword evidence="2" id="KW-0812">Transmembrane</keyword>
<keyword evidence="2" id="KW-0472">Membrane</keyword>
<dbReference type="RefSeq" id="WP_270117008.1">
    <property type="nucleotide sequence ID" value="NZ_BAAAOL010000009.1"/>
</dbReference>
<accession>A0A9W6G5M0</accession>
<dbReference type="EMBL" id="BSDT01000001">
    <property type="protein sequence ID" value="GLI40772.1"/>
    <property type="molecule type" value="Genomic_DNA"/>
</dbReference>
<feature type="region of interest" description="Disordered" evidence="1">
    <location>
        <begin position="62"/>
        <end position="81"/>
    </location>
</feature>
<proteinExistence type="predicted"/>
<evidence type="ECO:0000256" key="2">
    <source>
        <dbReference type="SAM" id="Phobius"/>
    </source>
</evidence>
<organism evidence="3 4">
    <name type="scientific">Glycomyces algeriensis</name>
    <dbReference type="NCBI Taxonomy" id="256037"/>
    <lineage>
        <taxon>Bacteria</taxon>
        <taxon>Bacillati</taxon>
        <taxon>Actinomycetota</taxon>
        <taxon>Actinomycetes</taxon>
        <taxon>Glycomycetales</taxon>
        <taxon>Glycomycetaceae</taxon>
        <taxon>Glycomyces</taxon>
    </lineage>
</organism>
<feature type="transmembrane region" description="Helical" evidence="2">
    <location>
        <begin position="191"/>
        <end position="208"/>
    </location>
</feature>
<gene>
    <name evidence="3" type="ORF">GALLR39Z86_06220</name>
</gene>
<feature type="transmembrane region" description="Helical" evidence="2">
    <location>
        <begin position="148"/>
        <end position="170"/>
    </location>
</feature>
<dbReference type="Proteomes" id="UP001144313">
    <property type="component" value="Unassembled WGS sequence"/>
</dbReference>
<reference evidence="3" key="1">
    <citation type="submission" date="2022-12" db="EMBL/GenBank/DDBJ databases">
        <title>Reference genome sequencing for broad-spectrum identification of bacterial and archaeal isolates by mass spectrometry.</title>
        <authorList>
            <person name="Sekiguchi Y."/>
            <person name="Tourlousse D.M."/>
        </authorList>
    </citation>
    <scope>NUCLEOTIDE SEQUENCE</scope>
    <source>
        <strain evidence="3">LLR39Z86</strain>
    </source>
</reference>
<evidence type="ECO:0000313" key="3">
    <source>
        <dbReference type="EMBL" id="GLI40772.1"/>
    </source>
</evidence>
<keyword evidence="4" id="KW-1185">Reference proteome</keyword>
<dbReference type="AlphaFoldDB" id="A0A9W6G5M0"/>
<evidence type="ECO:0000313" key="4">
    <source>
        <dbReference type="Proteomes" id="UP001144313"/>
    </source>
</evidence>
<evidence type="ECO:0000256" key="1">
    <source>
        <dbReference type="SAM" id="MobiDB-lite"/>
    </source>
</evidence>